<evidence type="ECO:0000256" key="5">
    <source>
        <dbReference type="ARBA" id="ARBA00023136"/>
    </source>
</evidence>
<dbReference type="Pfam" id="PF03279">
    <property type="entry name" value="Lip_A_acyltrans"/>
    <property type="match status" value="1"/>
</dbReference>
<evidence type="ECO:0000256" key="4">
    <source>
        <dbReference type="ARBA" id="ARBA00022679"/>
    </source>
</evidence>
<accession>A0A965LKQ2</accession>
<gene>
    <name evidence="7" type="ORF">EBT44_00195</name>
</gene>
<protein>
    <submittedName>
        <fullName evidence="7">Phosphatidylinositol mannoside acyltransferase</fullName>
    </submittedName>
</protein>
<dbReference type="EMBL" id="RFXN01000001">
    <property type="protein sequence ID" value="NBR93282.1"/>
    <property type="molecule type" value="Genomic_DNA"/>
</dbReference>
<evidence type="ECO:0000256" key="3">
    <source>
        <dbReference type="ARBA" id="ARBA00022519"/>
    </source>
</evidence>
<reference evidence="7" key="1">
    <citation type="submission" date="2018-10" db="EMBL/GenBank/DDBJ databases">
        <title>Iterative Subtractive Binning of Freshwater Chronoseries Metagenomes Recovers Nearly Complete Genomes from over Four Hundred Novel Species.</title>
        <authorList>
            <person name="Rodriguez-R L.M."/>
            <person name="Tsementzi D."/>
            <person name="Luo C."/>
            <person name="Konstantinidis K.T."/>
        </authorList>
    </citation>
    <scope>NUCLEOTIDE SEQUENCE</scope>
    <source>
        <strain evidence="7">WB5_2A_028</strain>
    </source>
</reference>
<dbReference type="InterPro" id="IPR004960">
    <property type="entry name" value="LipA_acyltrans"/>
</dbReference>
<dbReference type="PANTHER" id="PTHR30606">
    <property type="entry name" value="LIPID A BIOSYNTHESIS LAUROYL ACYLTRANSFERASE"/>
    <property type="match status" value="1"/>
</dbReference>
<dbReference type="Proteomes" id="UP000740727">
    <property type="component" value="Unassembled WGS sequence"/>
</dbReference>
<evidence type="ECO:0000313" key="7">
    <source>
        <dbReference type="EMBL" id="NBR93282.1"/>
    </source>
</evidence>
<evidence type="ECO:0000256" key="2">
    <source>
        <dbReference type="ARBA" id="ARBA00022475"/>
    </source>
</evidence>
<evidence type="ECO:0000256" key="1">
    <source>
        <dbReference type="ARBA" id="ARBA00004533"/>
    </source>
</evidence>
<sequence>MIAHLTSFLYLAAWKIVRALPEPTAYKLFARLAQRSVKKRGKSYARLKSNLRRVKPDIGEVELEALTAQGMESYLRYWCDAFRLPTWSQERMTSTVTVTGEEMFRSLVAEGKGVVVSLPHSGNWDHAGAYFSATGIPIVSVAEKLKPERVFKAFLKYRERIGIQIYSTSENVIPLLNQHLVKGDVVALVADRDLSKSGIEVNFFGGIAKMPSGPALLALRNNAYLVVAHVTYTTKGIHINFSQPLSTSQGSEKSQIENLIQQTADFFAEGIAKKPEDWHMLQKIWIA</sequence>
<comment type="subcellular location">
    <subcellularLocation>
        <location evidence="1">Cell inner membrane</location>
    </subcellularLocation>
</comment>
<evidence type="ECO:0000256" key="6">
    <source>
        <dbReference type="ARBA" id="ARBA00023315"/>
    </source>
</evidence>
<proteinExistence type="predicted"/>
<keyword evidence="2" id="KW-1003">Cell membrane</keyword>
<dbReference type="AlphaFoldDB" id="A0A965LKQ2"/>
<keyword evidence="5" id="KW-0472">Membrane</keyword>
<keyword evidence="6 7" id="KW-0012">Acyltransferase</keyword>
<comment type="caution">
    <text evidence="7">The sequence shown here is derived from an EMBL/GenBank/DDBJ whole genome shotgun (WGS) entry which is preliminary data.</text>
</comment>
<keyword evidence="4" id="KW-0808">Transferase</keyword>
<dbReference type="NCBIfam" id="NF005919">
    <property type="entry name" value="PRK07920.1"/>
    <property type="match status" value="1"/>
</dbReference>
<dbReference type="GO" id="GO:0016746">
    <property type="term" value="F:acyltransferase activity"/>
    <property type="evidence" value="ECO:0007669"/>
    <property type="project" value="UniProtKB-KW"/>
</dbReference>
<dbReference type="PANTHER" id="PTHR30606:SF10">
    <property type="entry name" value="PHOSPHATIDYLINOSITOL MANNOSIDE ACYLTRANSFERASE"/>
    <property type="match status" value="1"/>
</dbReference>
<dbReference type="CDD" id="cd07984">
    <property type="entry name" value="LPLAT_LABLAT-like"/>
    <property type="match status" value="1"/>
</dbReference>
<dbReference type="GO" id="GO:0009247">
    <property type="term" value="P:glycolipid biosynthetic process"/>
    <property type="evidence" value="ECO:0007669"/>
    <property type="project" value="UniProtKB-ARBA"/>
</dbReference>
<name>A0A965LKQ2_9PROT</name>
<keyword evidence="3" id="KW-0997">Cell inner membrane</keyword>
<organism evidence="7 8">
    <name type="scientific">Candidatus Fonsibacter lacus</name>
    <dbReference type="NCBI Taxonomy" id="2576439"/>
    <lineage>
        <taxon>Bacteria</taxon>
        <taxon>Pseudomonadati</taxon>
        <taxon>Pseudomonadota</taxon>
        <taxon>Alphaproteobacteria</taxon>
        <taxon>Candidatus Pelagibacterales</taxon>
        <taxon>Candidatus Pelagibacterales incertae sedis</taxon>
        <taxon>Candidatus Fonsibacter</taxon>
    </lineage>
</organism>
<evidence type="ECO:0000313" key="8">
    <source>
        <dbReference type="Proteomes" id="UP000740727"/>
    </source>
</evidence>
<dbReference type="GO" id="GO:0005886">
    <property type="term" value="C:plasma membrane"/>
    <property type="evidence" value="ECO:0007669"/>
    <property type="project" value="UniProtKB-SubCell"/>
</dbReference>